<proteinExistence type="predicted"/>
<dbReference type="InParanoid" id="G2YZF2"/>
<dbReference type="EMBL" id="FQ790362">
    <property type="protein sequence ID" value="CCD57000.1"/>
    <property type="molecule type" value="Genomic_DNA"/>
</dbReference>
<dbReference type="HOGENOM" id="CLU_3299297_0_0_1"/>
<dbReference type="AlphaFoldDB" id="G2YZF2"/>
<reference evidence="2" key="1">
    <citation type="journal article" date="2011" name="PLoS Genet.">
        <title>Genomic analysis of the necrotrophic fungal pathogens Sclerotinia sclerotiorum and Botrytis cinerea.</title>
        <authorList>
            <person name="Amselem J."/>
            <person name="Cuomo C.A."/>
            <person name="van Kan J.A."/>
            <person name="Viaud M."/>
            <person name="Benito E.P."/>
            <person name="Couloux A."/>
            <person name="Coutinho P.M."/>
            <person name="de Vries R.P."/>
            <person name="Dyer P.S."/>
            <person name="Fillinger S."/>
            <person name="Fournier E."/>
            <person name="Gout L."/>
            <person name="Hahn M."/>
            <person name="Kohn L."/>
            <person name="Lapalu N."/>
            <person name="Plummer K.M."/>
            <person name="Pradier J.M."/>
            <person name="Quevillon E."/>
            <person name="Sharon A."/>
            <person name="Simon A."/>
            <person name="ten Have A."/>
            <person name="Tudzynski B."/>
            <person name="Tudzynski P."/>
            <person name="Wincker P."/>
            <person name="Andrew M."/>
            <person name="Anthouard V."/>
            <person name="Beever R.E."/>
            <person name="Beffa R."/>
            <person name="Benoit I."/>
            <person name="Bouzid O."/>
            <person name="Brault B."/>
            <person name="Chen Z."/>
            <person name="Choquer M."/>
            <person name="Collemare J."/>
            <person name="Cotton P."/>
            <person name="Danchin E.G."/>
            <person name="Da Silva C."/>
            <person name="Gautier A."/>
            <person name="Giraud C."/>
            <person name="Giraud T."/>
            <person name="Gonzalez C."/>
            <person name="Grossetete S."/>
            <person name="Guldener U."/>
            <person name="Henrissat B."/>
            <person name="Howlett B.J."/>
            <person name="Kodira C."/>
            <person name="Kretschmer M."/>
            <person name="Lappartient A."/>
            <person name="Leroch M."/>
            <person name="Levis C."/>
            <person name="Mauceli E."/>
            <person name="Neuveglise C."/>
            <person name="Oeser B."/>
            <person name="Pearson M."/>
            <person name="Poulain J."/>
            <person name="Poussereau N."/>
            <person name="Quesneville H."/>
            <person name="Rascle C."/>
            <person name="Schumacher J."/>
            <person name="Segurens B."/>
            <person name="Sexton A."/>
            <person name="Silva E."/>
            <person name="Sirven C."/>
            <person name="Soanes D.M."/>
            <person name="Talbot N.J."/>
            <person name="Templeton M."/>
            <person name="Yandava C."/>
            <person name="Yarden O."/>
            <person name="Zeng Q."/>
            <person name="Rollins J.A."/>
            <person name="Lebrun M.H."/>
            <person name="Dickman M."/>
        </authorList>
    </citation>
    <scope>NUCLEOTIDE SEQUENCE [LARGE SCALE GENOMIC DNA]</scope>
    <source>
        <strain evidence="2">T4</strain>
    </source>
</reference>
<evidence type="ECO:0000313" key="1">
    <source>
        <dbReference type="EMBL" id="CCD57000.1"/>
    </source>
</evidence>
<gene>
    <name evidence="1" type="ORF">BofuT4_uP142620.1</name>
</gene>
<evidence type="ECO:0000313" key="2">
    <source>
        <dbReference type="Proteomes" id="UP000008177"/>
    </source>
</evidence>
<accession>G2YZF2</accession>
<dbReference type="Proteomes" id="UP000008177">
    <property type="component" value="Unplaced contigs"/>
</dbReference>
<protein>
    <submittedName>
        <fullName evidence="1">Uncharacterized protein</fullName>
    </submittedName>
</protein>
<sequence length="40" mass="4786">MDGVALVGMMRVGLYRHFDFEIIQARQYHTKSWFIVWPVS</sequence>
<organism evidence="1 2">
    <name type="scientific">Botryotinia fuckeliana (strain T4)</name>
    <name type="common">Noble rot fungus</name>
    <name type="synonym">Botrytis cinerea</name>
    <dbReference type="NCBI Taxonomy" id="999810"/>
    <lineage>
        <taxon>Eukaryota</taxon>
        <taxon>Fungi</taxon>
        <taxon>Dikarya</taxon>
        <taxon>Ascomycota</taxon>
        <taxon>Pezizomycotina</taxon>
        <taxon>Leotiomycetes</taxon>
        <taxon>Helotiales</taxon>
        <taxon>Sclerotiniaceae</taxon>
        <taxon>Botrytis</taxon>
    </lineage>
</organism>
<name>G2YZF2_BOTF4</name>